<dbReference type="PANTHER" id="PTHR11977">
    <property type="entry name" value="VILLIN"/>
    <property type="match status" value="1"/>
</dbReference>
<dbReference type="EMBL" id="OW152816">
    <property type="protein sequence ID" value="CAH2067318.1"/>
    <property type="molecule type" value="Genomic_DNA"/>
</dbReference>
<dbReference type="Gene3D" id="1.10.950.10">
    <property type="entry name" value="Villin headpiece domain"/>
    <property type="match status" value="1"/>
</dbReference>
<dbReference type="Proteomes" id="UP000837857">
    <property type="component" value="Chromosome 4"/>
</dbReference>
<name>A0ABN8IUB3_9NEOP</name>
<dbReference type="InterPro" id="IPR029006">
    <property type="entry name" value="ADF-H/Gelsolin-like_dom_sf"/>
</dbReference>
<organism evidence="3 4">
    <name type="scientific">Iphiclides podalirius</name>
    <name type="common">scarce swallowtail</name>
    <dbReference type="NCBI Taxonomy" id="110791"/>
    <lineage>
        <taxon>Eukaryota</taxon>
        <taxon>Metazoa</taxon>
        <taxon>Ecdysozoa</taxon>
        <taxon>Arthropoda</taxon>
        <taxon>Hexapoda</taxon>
        <taxon>Insecta</taxon>
        <taxon>Pterygota</taxon>
        <taxon>Neoptera</taxon>
        <taxon>Endopterygota</taxon>
        <taxon>Lepidoptera</taxon>
        <taxon>Glossata</taxon>
        <taxon>Ditrysia</taxon>
        <taxon>Papilionoidea</taxon>
        <taxon>Papilionidae</taxon>
        <taxon>Papilioninae</taxon>
        <taxon>Iphiclides</taxon>
    </lineage>
</organism>
<proteinExistence type="inferred from homology"/>
<accession>A0ABN8IUB3</accession>
<dbReference type="SMART" id="SM00262">
    <property type="entry name" value="GEL"/>
    <property type="match status" value="5"/>
</dbReference>
<gene>
    <name evidence="3" type="ORF">IPOD504_LOCUS13821</name>
</gene>
<feature type="domain" description="HP" evidence="2">
    <location>
        <begin position="861"/>
        <end position="926"/>
    </location>
</feature>
<protein>
    <recommendedName>
        <fullName evidence="2">HP domain-containing protein</fullName>
    </recommendedName>
</protein>
<reference evidence="3" key="1">
    <citation type="submission" date="2022-03" db="EMBL/GenBank/DDBJ databases">
        <authorList>
            <person name="Martin H S."/>
        </authorList>
    </citation>
    <scope>NUCLEOTIDE SEQUENCE</scope>
</reference>
<sequence length="926" mass="102099">MVRLSAVGASGVARGGGNSPLLAVDPKMHILEFGADQDDEGSSARAVDAAFRTVPRDHTAFLVWKITENGTEMLPRPHYGTFYDADAYLVYSCSLPGQPAGPDVIRREIKENGECSERHIHAWASERSAALGAVALRRASQLAAHLSTPTVLHRENAAKESPRLLSYFRDGIRIFRSGANGGARLYRVRGPRPVLLQLEPVSWAQLASDGVFMLDASALLVLWLGRTANLIEKIFGAKIAYRMSRGADKGAPARRIVIAHDGYEQTLPAAERAMLGNLLEPHSRVVGITSPPEAARPARLYRAAPPRATHAPLALPSHRPTARLEEVKRAPLYREDLADDGHATFRCFTSGQARPEKYFWACTWWTRGGAACGRGWGGGGGAAAARGALAAARGLARARRHAGPVSCAAAGREPLEFAALFRRWRWCDARRDTRQRAARSATTRLDAVSLAANAWLAAETQLPDDGSGSLRMWRVRREDECARPHGARAPLAELERPWQAAFYDQDCYIALYTYHAPTGDQSVIYYWMGGSSPNDLRDLGAKEAKDLYVKLGRLPVQAWVYQGKEPAHFLQLFKGRMITYVGSSTYYDPSGRRVVAPSRVLIRVSGQYAREARGVEVRYEGAGEGRREEARYERAGQGRDVEASYEGAAQGRGACYVLREGARVWVWCAACATGDEREVAKNMAAAEHVLVMQGKEKPDFWAALRDRRHLLVASPLAEVERPLPPRLFYVSIGAPGQYSFEEIISLSQYELAPEMAAVLDAHACVFVWLGEHCCPRAKDDARQLAAAYLAHDPAARDPETPILVLSQGREPPNFTGFFPHWKHSMWKNHKTFGAIISALEGKAIVQGGNSALQCGNNANEFDQHGKYPLAVLRGPKEHMPSDVDPLTKELYLTHDDFVSTFNMSYSDFRALPSWKQKEMKKAVGLF</sequence>
<dbReference type="InterPro" id="IPR003128">
    <property type="entry name" value="Villin_headpiece"/>
</dbReference>
<dbReference type="InterPro" id="IPR036886">
    <property type="entry name" value="Villin_headpiece_dom_sf"/>
</dbReference>
<dbReference type="Gene3D" id="3.40.20.10">
    <property type="entry name" value="Severin"/>
    <property type="match status" value="5"/>
</dbReference>
<comment type="similarity">
    <text evidence="1">Belongs to the villin/gelsolin family.</text>
</comment>
<evidence type="ECO:0000259" key="2">
    <source>
        <dbReference type="PROSITE" id="PS51089"/>
    </source>
</evidence>
<dbReference type="Pfam" id="PF00626">
    <property type="entry name" value="Gelsolin"/>
    <property type="match status" value="2"/>
</dbReference>
<evidence type="ECO:0000256" key="1">
    <source>
        <dbReference type="ARBA" id="ARBA00008418"/>
    </source>
</evidence>
<evidence type="ECO:0000313" key="3">
    <source>
        <dbReference type="EMBL" id="CAH2067318.1"/>
    </source>
</evidence>
<dbReference type="InterPro" id="IPR007123">
    <property type="entry name" value="Gelsolin-like_dom"/>
</dbReference>
<dbReference type="PRINTS" id="PR00597">
    <property type="entry name" value="GELSOLIN"/>
</dbReference>
<dbReference type="PANTHER" id="PTHR11977:SF57">
    <property type="entry name" value="VILLIN-LIKE PROTEIN QUAIL"/>
    <property type="match status" value="1"/>
</dbReference>
<dbReference type="SMART" id="SM00153">
    <property type="entry name" value="VHP"/>
    <property type="match status" value="1"/>
</dbReference>
<dbReference type="Pfam" id="PF02209">
    <property type="entry name" value="VHP"/>
    <property type="match status" value="1"/>
</dbReference>
<evidence type="ECO:0000313" key="4">
    <source>
        <dbReference type="Proteomes" id="UP000837857"/>
    </source>
</evidence>
<dbReference type="SUPFAM" id="SSF47050">
    <property type="entry name" value="VHP, Villin headpiece domain"/>
    <property type="match status" value="1"/>
</dbReference>
<dbReference type="SUPFAM" id="SSF55753">
    <property type="entry name" value="Actin depolymerizing proteins"/>
    <property type="match status" value="5"/>
</dbReference>
<dbReference type="InterPro" id="IPR007122">
    <property type="entry name" value="Villin/Gelsolin"/>
</dbReference>
<dbReference type="PROSITE" id="PS51089">
    <property type="entry name" value="HP"/>
    <property type="match status" value="1"/>
</dbReference>
<feature type="non-terminal residue" evidence="3">
    <location>
        <position position="1"/>
    </location>
</feature>
<keyword evidence="4" id="KW-1185">Reference proteome</keyword>